<dbReference type="EMBL" id="CP144751">
    <property type="protein sequence ID" value="WVZ86534.1"/>
    <property type="molecule type" value="Genomic_DNA"/>
</dbReference>
<evidence type="ECO:0000256" key="3">
    <source>
        <dbReference type="ARBA" id="ARBA00023445"/>
    </source>
</evidence>
<accession>A0AAQ3U6K5</accession>
<keyword evidence="2" id="KW-0560">Oxidoreductase</keyword>
<dbReference type="InterPro" id="IPR050425">
    <property type="entry name" value="NAD(P)_dehydrat-like"/>
</dbReference>
<reference evidence="4 5" key="1">
    <citation type="submission" date="2024-02" db="EMBL/GenBank/DDBJ databases">
        <title>High-quality chromosome-scale genome assembly of Pensacola bahiagrass (Paspalum notatum Flugge var. saurae).</title>
        <authorList>
            <person name="Vega J.M."/>
            <person name="Podio M."/>
            <person name="Orjuela J."/>
            <person name="Siena L.A."/>
            <person name="Pessino S.C."/>
            <person name="Combes M.C."/>
            <person name="Mariac C."/>
            <person name="Albertini E."/>
            <person name="Pupilli F."/>
            <person name="Ortiz J.P.A."/>
            <person name="Leblanc O."/>
        </authorList>
    </citation>
    <scope>NUCLEOTIDE SEQUENCE [LARGE SCALE GENOMIC DNA]</scope>
    <source>
        <strain evidence="4">R1</strain>
        <tissue evidence="4">Leaf</tissue>
    </source>
</reference>
<organism evidence="4 5">
    <name type="scientific">Paspalum notatum var. saurae</name>
    <dbReference type="NCBI Taxonomy" id="547442"/>
    <lineage>
        <taxon>Eukaryota</taxon>
        <taxon>Viridiplantae</taxon>
        <taxon>Streptophyta</taxon>
        <taxon>Embryophyta</taxon>
        <taxon>Tracheophyta</taxon>
        <taxon>Spermatophyta</taxon>
        <taxon>Magnoliopsida</taxon>
        <taxon>Liliopsida</taxon>
        <taxon>Poales</taxon>
        <taxon>Poaceae</taxon>
        <taxon>PACMAD clade</taxon>
        <taxon>Panicoideae</taxon>
        <taxon>Andropogonodae</taxon>
        <taxon>Paspaleae</taxon>
        <taxon>Paspalinae</taxon>
        <taxon>Paspalum</taxon>
    </lineage>
</organism>
<evidence type="ECO:0000313" key="4">
    <source>
        <dbReference type="EMBL" id="WVZ86534.1"/>
    </source>
</evidence>
<evidence type="ECO:0000256" key="2">
    <source>
        <dbReference type="ARBA" id="ARBA00023002"/>
    </source>
</evidence>
<proteinExistence type="inferred from homology"/>
<dbReference type="AlphaFoldDB" id="A0AAQ3U6K5"/>
<dbReference type="GO" id="GO:0016616">
    <property type="term" value="F:oxidoreductase activity, acting on the CH-OH group of donors, NAD or NADP as acceptor"/>
    <property type="evidence" value="ECO:0007669"/>
    <property type="project" value="TreeGrafter"/>
</dbReference>
<keyword evidence="5" id="KW-1185">Reference proteome</keyword>
<dbReference type="Gene3D" id="3.40.50.720">
    <property type="entry name" value="NAD(P)-binding Rossmann-like Domain"/>
    <property type="match status" value="1"/>
</dbReference>
<dbReference type="Proteomes" id="UP001341281">
    <property type="component" value="Chromosome 07"/>
</dbReference>
<name>A0AAQ3U6K5_PASNO</name>
<gene>
    <name evidence="4" type="ORF">U9M48_033295</name>
</gene>
<protein>
    <submittedName>
        <fullName evidence="4">Uncharacterized protein</fullName>
    </submittedName>
</protein>
<dbReference type="PANTHER" id="PTHR10366">
    <property type="entry name" value="NAD DEPENDENT EPIMERASE/DEHYDRATASE"/>
    <property type="match status" value="1"/>
</dbReference>
<comment type="similarity">
    <text evidence="3">Belongs to the NAD(P)-dependent epimerase/dehydratase family. Dihydroflavonol-4-reductase subfamily.</text>
</comment>
<keyword evidence="1" id="KW-0521">NADP</keyword>
<sequence>MGVRRRPRCSIVEKEASRFAQEHGISLVSVCPHVVVGASPARKNHTSIPANLSLLTGERGPGHQAVFSVLKAIERDTDCVPLVHVDHLCRFSEVAAAGRYVCCSLNTTIVDLARFLARKYPQYNMNTDNGFQPFRAVKSHTPVCTVALNTDERSFACALPARTLDEIYVGFVEYGKALGLLPN</sequence>
<evidence type="ECO:0000256" key="1">
    <source>
        <dbReference type="ARBA" id="ARBA00022857"/>
    </source>
</evidence>
<dbReference type="PANTHER" id="PTHR10366:SF288">
    <property type="entry name" value="ANTHOCYANIDIN REDUCTASE"/>
    <property type="match status" value="1"/>
</dbReference>
<evidence type="ECO:0000313" key="5">
    <source>
        <dbReference type="Proteomes" id="UP001341281"/>
    </source>
</evidence>